<proteinExistence type="predicted"/>
<comment type="caution">
    <text evidence="1">The sequence shown here is derived from an EMBL/GenBank/DDBJ whole genome shotgun (WGS) entry which is preliminary data.</text>
</comment>
<dbReference type="EMBL" id="SPHZ02000007">
    <property type="protein sequence ID" value="KAF0907517.1"/>
    <property type="molecule type" value="Genomic_DNA"/>
</dbReference>
<dbReference type="Proteomes" id="UP000479710">
    <property type="component" value="Unassembled WGS sequence"/>
</dbReference>
<gene>
    <name evidence="1" type="ORF">E2562_018336</name>
</gene>
<dbReference type="AlphaFoldDB" id="A0A6G1D564"/>
<name>A0A6G1D564_9ORYZ</name>
<organism evidence="1 2">
    <name type="scientific">Oryza meyeriana var. granulata</name>
    <dbReference type="NCBI Taxonomy" id="110450"/>
    <lineage>
        <taxon>Eukaryota</taxon>
        <taxon>Viridiplantae</taxon>
        <taxon>Streptophyta</taxon>
        <taxon>Embryophyta</taxon>
        <taxon>Tracheophyta</taxon>
        <taxon>Spermatophyta</taxon>
        <taxon>Magnoliopsida</taxon>
        <taxon>Liliopsida</taxon>
        <taxon>Poales</taxon>
        <taxon>Poaceae</taxon>
        <taxon>BOP clade</taxon>
        <taxon>Oryzoideae</taxon>
        <taxon>Oryzeae</taxon>
        <taxon>Oryzinae</taxon>
        <taxon>Oryza</taxon>
        <taxon>Oryza meyeriana</taxon>
    </lineage>
</organism>
<evidence type="ECO:0000313" key="1">
    <source>
        <dbReference type="EMBL" id="KAF0907517.1"/>
    </source>
</evidence>
<keyword evidence="2" id="KW-1185">Reference proteome</keyword>
<protein>
    <submittedName>
        <fullName evidence="1">Uncharacterized protein</fullName>
    </submittedName>
</protein>
<reference evidence="1 2" key="1">
    <citation type="submission" date="2019-11" db="EMBL/GenBank/DDBJ databases">
        <title>Whole genome sequence of Oryza granulata.</title>
        <authorList>
            <person name="Li W."/>
        </authorList>
    </citation>
    <scope>NUCLEOTIDE SEQUENCE [LARGE SCALE GENOMIC DNA]</scope>
    <source>
        <strain evidence="2">cv. Menghai</strain>
        <tissue evidence="1">Leaf</tissue>
    </source>
</reference>
<evidence type="ECO:0000313" key="2">
    <source>
        <dbReference type="Proteomes" id="UP000479710"/>
    </source>
</evidence>
<sequence>MAVMVKTSRRALEFYACSKEGYRHDVWPSSPSVEECRNDGWLAEGRDSGPRRRSGVHGDRLGMGGGGKACPRIWINFFDSRCAQPAFEARPRCGVYAII</sequence>
<accession>A0A6G1D564</accession>